<keyword evidence="3" id="KW-0326">Glycosidase</keyword>
<comment type="similarity">
    <text evidence="1">Belongs to the glycosyl hydrolase 27 family.</text>
</comment>
<dbReference type="InterPro" id="IPR017853">
    <property type="entry name" value="GH"/>
</dbReference>
<evidence type="ECO:0000256" key="2">
    <source>
        <dbReference type="ARBA" id="ARBA00022801"/>
    </source>
</evidence>
<dbReference type="PANTHER" id="PTHR11452:SF75">
    <property type="entry name" value="ALPHA-GALACTOSIDASE MEL1"/>
    <property type="match status" value="1"/>
</dbReference>
<dbReference type="SUPFAM" id="SSF51445">
    <property type="entry name" value="(Trans)glycosidases"/>
    <property type="match status" value="1"/>
</dbReference>
<dbReference type="EMBL" id="VLKR01000012">
    <property type="protein sequence ID" value="TWI19638.1"/>
    <property type="molecule type" value="Genomic_DNA"/>
</dbReference>
<name>A0A562MIH6_9SPHI</name>
<evidence type="ECO:0000313" key="5">
    <source>
        <dbReference type="Proteomes" id="UP000315908"/>
    </source>
</evidence>
<gene>
    <name evidence="4" type="ORF">IQ31_02551</name>
</gene>
<dbReference type="InterPro" id="IPR002241">
    <property type="entry name" value="Glyco_hydro_27"/>
</dbReference>
<dbReference type="InterPro" id="IPR013785">
    <property type="entry name" value="Aldolase_TIM"/>
</dbReference>
<evidence type="ECO:0000256" key="1">
    <source>
        <dbReference type="ARBA" id="ARBA00009743"/>
    </source>
</evidence>
<dbReference type="GO" id="GO:0005975">
    <property type="term" value="P:carbohydrate metabolic process"/>
    <property type="evidence" value="ECO:0007669"/>
    <property type="project" value="InterPro"/>
</dbReference>
<dbReference type="PANTHER" id="PTHR11452">
    <property type="entry name" value="ALPHA-GALACTOSIDASE/ALPHA-N-ACETYLGALACTOSAMINIDASE"/>
    <property type="match status" value="1"/>
</dbReference>
<evidence type="ECO:0000313" key="4">
    <source>
        <dbReference type="EMBL" id="TWI19638.1"/>
    </source>
</evidence>
<comment type="caution">
    <text evidence="4">The sequence shown here is derived from an EMBL/GenBank/DDBJ whole genome shotgun (WGS) entry which is preliminary data.</text>
</comment>
<sequence length="70" mass="8043">MKAVRLDVGFNLCRWQFPGDWAIKQVDSWRISQDIQPNFASVLHIIDLNRNLYPYSSPGHYNDIGYASSG</sequence>
<dbReference type="Proteomes" id="UP000315908">
    <property type="component" value="Unassembled WGS sequence"/>
</dbReference>
<dbReference type="GO" id="GO:0004553">
    <property type="term" value="F:hydrolase activity, hydrolyzing O-glycosyl compounds"/>
    <property type="evidence" value="ECO:0007669"/>
    <property type="project" value="InterPro"/>
</dbReference>
<dbReference type="AlphaFoldDB" id="A0A562MIH6"/>
<protein>
    <submittedName>
        <fullName evidence="4">Uncharacterized protein</fullName>
    </submittedName>
</protein>
<proteinExistence type="inferred from homology"/>
<organism evidence="4 5">
    <name type="scientific">Sphingobacterium siyangense</name>
    <dbReference type="NCBI Taxonomy" id="459529"/>
    <lineage>
        <taxon>Bacteria</taxon>
        <taxon>Pseudomonadati</taxon>
        <taxon>Bacteroidota</taxon>
        <taxon>Sphingobacteriia</taxon>
        <taxon>Sphingobacteriales</taxon>
        <taxon>Sphingobacteriaceae</taxon>
        <taxon>Sphingobacterium</taxon>
    </lineage>
</organism>
<reference evidence="4 5" key="1">
    <citation type="journal article" date="2015" name="Stand. Genomic Sci.">
        <title>Genomic Encyclopedia of Bacterial and Archaeal Type Strains, Phase III: the genomes of soil and plant-associated and newly described type strains.</title>
        <authorList>
            <person name="Whitman W.B."/>
            <person name="Woyke T."/>
            <person name="Klenk H.P."/>
            <person name="Zhou Y."/>
            <person name="Lilburn T.G."/>
            <person name="Beck B.J."/>
            <person name="De Vos P."/>
            <person name="Vandamme P."/>
            <person name="Eisen J.A."/>
            <person name="Garrity G."/>
            <person name="Hugenholtz P."/>
            <person name="Kyrpides N.C."/>
        </authorList>
    </citation>
    <scope>NUCLEOTIDE SEQUENCE [LARGE SCALE GENOMIC DNA]</scope>
    <source>
        <strain evidence="4 5">CGMCC 1.6855</strain>
    </source>
</reference>
<keyword evidence="2" id="KW-0378">Hydrolase</keyword>
<dbReference type="Gene3D" id="3.20.20.70">
    <property type="entry name" value="Aldolase class I"/>
    <property type="match status" value="1"/>
</dbReference>
<evidence type="ECO:0000256" key="3">
    <source>
        <dbReference type="ARBA" id="ARBA00023295"/>
    </source>
</evidence>
<dbReference type="RefSeq" id="WP_244294472.1">
    <property type="nucleotide sequence ID" value="NZ_JBPFRV010000020.1"/>
</dbReference>
<accession>A0A562MIH6</accession>